<feature type="domain" description="Glycoside hydrolase 35 catalytic" evidence="3">
    <location>
        <begin position="40"/>
        <end position="396"/>
    </location>
</feature>
<proteinExistence type="inferred from homology"/>
<organism evidence="4 5">
    <name type="scientific">Xylanibacter muris</name>
    <dbReference type="NCBI Taxonomy" id="2736290"/>
    <lineage>
        <taxon>Bacteria</taxon>
        <taxon>Pseudomonadati</taxon>
        <taxon>Bacteroidota</taxon>
        <taxon>Bacteroidia</taxon>
        <taxon>Bacteroidales</taxon>
        <taxon>Prevotellaceae</taxon>
        <taxon>Xylanibacter</taxon>
    </lineage>
</organism>
<evidence type="ECO:0000256" key="2">
    <source>
        <dbReference type="RuleBase" id="RU003679"/>
    </source>
</evidence>
<dbReference type="InterPro" id="IPR031330">
    <property type="entry name" value="Gly_Hdrlase_35_cat"/>
</dbReference>
<name>A0ABX2AJJ3_9BACT</name>
<dbReference type="InterPro" id="IPR017853">
    <property type="entry name" value="GH"/>
</dbReference>
<reference evidence="4 5" key="1">
    <citation type="submission" date="2020-05" db="EMBL/GenBank/DDBJ databases">
        <title>Distinct polysaccharide utilization as determinants for interspecies competition between intestinal Prevotella spp.</title>
        <authorList>
            <person name="Galvez E.J.C."/>
            <person name="Iljazovic A."/>
            <person name="Strowig T."/>
        </authorList>
    </citation>
    <scope>NUCLEOTIDE SEQUENCE [LARGE SCALE GENOMIC DNA]</scope>
    <source>
        <strain evidence="4 5">PMUR</strain>
    </source>
</reference>
<evidence type="ECO:0000259" key="3">
    <source>
        <dbReference type="Pfam" id="PF01301"/>
    </source>
</evidence>
<evidence type="ECO:0000313" key="5">
    <source>
        <dbReference type="Proteomes" id="UP000714420"/>
    </source>
</evidence>
<dbReference type="PRINTS" id="PR00742">
    <property type="entry name" value="GLHYDRLASE35"/>
</dbReference>
<comment type="similarity">
    <text evidence="1 2">Belongs to the glycosyl hydrolase 35 family.</text>
</comment>
<evidence type="ECO:0000256" key="1">
    <source>
        <dbReference type="ARBA" id="ARBA00009809"/>
    </source>
</evidence>
<accession>A0ABX2AJJ3</accession>
<comment type="caution">
    <text evidence="4">The sequence shown here is derived from an EMBL/GenBank/DDBJ whole genome shotgun (WGS) entry which is preliminary data.</text>
</comment>
<dbReference type="Gene3D" id="3.20.20.80">
    <property type="entry name" value="Glycosidases"/>
    <property type="match status" value="1"/>
</dbReference>
<dbReference type="Proteomes" id="UP000714420">
    <property type="component" value="Unassembled WGS sequence"/>
</dbReference>
<dbReference type="SUPFAM" id="SSF51445">
    <property type="entry name" value="(Trans)glycosidases"/>
    <property type="match status" value="1"/>
</dbReference>
<dbReference type="InterPro" id="IPR001944">
    <property type="entry name" value="Glycoside_Hdrlase_35"/>
</dbReference>
<protein>
    <submittedName>
        <fullName evidence="4">Beta-galactosidase</fullName>
    </submittedName>
</protein>
<dbReference type="Pfam" id="PF01301">
    <property type="entry name" value="Glyco_hydro_35"/>
    <property type="match status" value="1"/>
</dbReference>
<sequence>MTASLFLASPYAHQSVVYAAGAEKSEVKAVIQEVKWDSRSLIIGGKRVVPVMGEVHYSRIPAEEWKTEVRKMKDGGVTVIAAYVFWNHVEEMEGVYNWSGQRNLRRFLEICKEENMPVVLRLGPFCHGEVRNGGIPDWMFAKGCKMREENKIFMHYCKQLYRQIFSQVQGLQWKDGGPVMAAQFDNEYRGRGSYLMALKRIALNAGFDLPFYTRTGWPELRTPVPYGEMIPLYGDYADGFWERSIKETAGNYYKAFNFKAFRSSTAIASEQLGVQKEKLNKGDEEYPYFTCELGGGMMTSYHRRVYLYPEDAYSMALVKLGSGSNLLGYYMYHGGTNPEGFQRGSNDDGSLIYLNENQKTLATNYNDLPVKTYDFQAPLGEFGQINPHYYMLRKIHLFMHDYAETLAPMDAVFPCEQDIPKGDDTHLRWAYRVEGNSAFVFVNNYERLQNLTAKKNVRFDVCGVRFPQRPITVPAGAMCIFPVNIDGIRYATAQIIAKREGKIYLEQIKGVPTEICVEEGGRQKVLKNVKAKGTEKPVYGNIYLVDSQTAERLFLSGTSSDKATEDVPTPIVTKMSNAGVPRKITVGVQKVAEEPVDADFKAAAVYTIDNLPMKEREDRILTINYRGDCARLYAGGKLVADNFYNGRPFLFGLWRLPEDCGKLELRILPLQKDMPVYFPREADVKEPGEEVKSVVIE</sequence>
<evidence type="ECO:0000313" key="4">
    <source>
        <dbReference type="EMBL" id="NPD91323.1"/>
    </source>
</evidence>
<dbReference type="PANTHER" id="PTHR23421">
    <property type="entry name" value="BETA-GALACTOSIDASE RELATED"/>
    <property type="match status" value="1"/>
</dbReference>
<keyword evidence="5" id="KW-1185">Reference proteome</keyword>
<dbReference type="EMBL" id="JABKKF010000002">
    <property type="protein sequence ID" value="NPD91323.1"/>
    <property type="molecule type" value="Genomic_DNA"/>
</dbReference>
<gene>
    <name evidence="4" type="ORF">HPS56_02990</name>
</gene>